<comment type="caution">
    <text evidence="2">The sequence shown here is derived from an EMBL/GenBank/DDBJ whole genome shotgun (WGS) entry which is preliminary data.</text>
</comment>
<evidence type="ECO:0000256" key="1">
    <source>
        <dbReference type="SAM" id="SignalP"/>
    </source>
</evidence>
<accession>A0A931LY34</accession>
<gene>
    <name evidence="2" type="ORF">HYR64_07145</name>
</gene>
<evidence type="ECO:0000313" key="3">
    <source>
        <dbReference type="Proteomes" id="UP000727962"/>
    </source>
</evidence>
<feature type="chain" id="PRO_5037527138" evidence="1">
    <location>
        <begin position="30"/>
        <end position="323"/>
    </location>
</feature>
<feature type="signal peptide" evidence="1">
    <location>
        <begin position="1"/>
        <end position="29"/>
    </location>
</feature>
<evidence type="ECO:0000313" key="2">
    <source>
        <dbReference type="EMBL" id="MBI1756865.1"/>
    </source>
</evidence>
<keyword evidence="1" id="KW-0732">Signal</keyword>
<reference evidence="2" key="1">
    <citation type="submission" date="2020-07" db="EMBL/GenBank/DDBJ databases">
        <title>Huge and variable diversity of episymbiotic CPR bacteria and DPANN archaea in groundwater ecosystems.</title>
        <authorList>
            <person name="He C.Y."/>
            <person name="Keren R."/>
            <person name="Whittaker M."/>
            <person name="Farag I.F."/>
            <person name="Doudna J."/>
            <person name="Cate J.H.D."/>
            <person name="Banfield J.F."/>
        </authorList>
    </citation>
    <scope>NUCLEOTIDE SEQUENCE</scope>
    <source>
        <strain evidence="2">NC_groundwater_17_Pr7_B-0.1um_64_12</strain>
    </source>
</reference>
<dbReference type="Proteomes" id="UP000727962">
    <property type="component" value="Unassembled WGS sequence"/>
</dbReference>
<name>A0A931LY34_FIMGI</name>
<dbReference type="AlphaFoldDB" id="A0A931LY34"/>
<organism evidence="2 3">
    <name type="scientific">Fimbriimonas ginsengisoli</name>
    <dbReference type="NCBI Taxonomy" id="1005039"/>
    <lineage>
        <taxon>Bacteria</taxon>
        <taxon>Bacillati</taxon>
        <taxon>Armatimonadota</taxon>
        <taxon>Fimbriimonadia</taxon>
        <taxon>Fimbriimonadales</taxon>
        <taxon>Fimbriimonadaceae</taxon>
        <taxon>Fimbriimonas</taxon>
    </lineage>
</organism>
<protein>
    <submittedName>
        <fullName evidence="2">Uncharacterized protein</fullName>
    </submittedName>
</protein>
<dbReference type="EMBL" id="JACOSL010000041">
    <property type="protein sequence ID" value="MBI1756865.1"/>
    <property type="molecule type" value="Genomic_DNA"/>
</dbReference>
<sequence length="323" mass="34681">MSIVKKLSANLPLVAAAGAFALAAAPALAQRIPPPTPSRPAPVGNTQGPNTIVRIHKHLQIGLFNLNYIKKSSPGGQLDQPYVVAIGFQGKIVPNPHKAKTFLLGSLVVSPVGACAHDDLGHPGAPWAKPGLRYPITGQTYSWNVDVNEPGVITGAVIFLLEQNETNYGIVRAMAQRIDQAVRASMSSYYDVPGNNGVINESVITTVALDIVREAWGYQIKDAINSLDSGGSFFHQIAPDTYGFMNLVVSATYPNQVVKAFAGPPIYNRTQLPMTDLVWKPTPRPFNFNITFPDGNPTNLLAAVQPKVRYGGLCQFSGAVRLD</sequence>
<proteinExistence type="predicted"/>